<dbReference type="InterPro" id="IPR013046">
    <property type="entry name" value="GpV/Gp45"/>
</dbReference>
<dbReference type="InterPro" id="IPR006531">
    <property type="entry name" value="Gp5/Vgr_OB"/>
</dbReference>
<dbReference type="Proteomes" id="UP001589769">
    <property type="component" value="Unassembled WGS sequence"/>
</dbReference>
<evidence type="ECO:0000259" key="2">
    <source>
        <dbReference type="Pfam" id="PF18715"/>
    </source>
</evidence>
<dbReference type="Pfam" id="PF18715">
    <property type="entry name" value="Phage_spike"/>
    <property type="match status" value="1"/>
</dbReference>
<evidence type="ECO:0000313" key="3">
    <source>
        <dbReference type="EMBL" id="MFC0322057.1"/>
    </source>
</evidence>
<comment type="caution">
    <text evidence="3">The sequence shown here is derived from an EMBL/GenBank/DDBJ whole genome shotgun (WGS) entry which is preliminary data.</text>
</comment>
<organism evidence="3 4">
    <name type="scientific">Gallibacterium melopsittaci</name>
    <dbReference type="NCBI Taxonomy" id="516063"/>
    <lineage>
        <taxon>Bacteria</taxon>
        <taxon>Pseudomonadati</taxon>
        <taxon>Pseudomonadota</taxon>
        <taxon>Gammaproteobacteria</taxon>
        <taxon>Pasteurellales</taxon>
        <taxon>Pasteurellaceae</taxon>
        <taxon>Gallibacterium</taxon>
    </lineage>
</organism>
<evidence type="ECO:0000313" key="4">
    <source>
        <dbReference type="Proteomes" id="UP001589769"/>
    </source>
</evidence>
<dbReference type="Pfam" id="PF04717">
    <property type="entry name" value="Phage_base_V"/>
    <property type="match status" value="1"/>
</dbReference>
<keyword evidence="4" id="KW-1185">Reference proteome</keyword>
<dbReference type="InterPro" id="IPR040629">
    <property type="entry name" value="Phage_spike"/>
</dbReference>
<name>A0ABV6HTR6_9PAST</name>
<sequence>MNIADIIRRLESLIKIGVIHAVDYQQARARVQSGQIISDWLPFLTLRTGTTVTWSPPTVGEQCLLLAPSGELNTGVVITGIYLKNQSPSNSPDEHVIQFADGATIIYNQQTHALIARGISTALIQASQYITADTPNVTCTGNVHVKGDVTADGDVIASGISLVKHIYPGDSGGKTGKPQ</sequence>
<gene>
    <name evidence="3" type="ORF">ACFFHT_00510</name>
</gene>
<dbReference type="Gene3D" id="2.40.50.230">
    <property type="entry name" value="Gp5 N-terminal domain"/>
    <property type="match status" value="1"/>
</dbReference>
<feature type="domain" description="Gp5/Type VI secretion system Vgr protein OB-fold" evidence="1">
    <location>
        <begin position="16"/>
        <end position="82"/>
    </location>
</feature>
<dbReference type="NCBIfam" id="TIGR01644">
    <property type="entry name" value="phage_P2_V"/>
    <property type="match status" value="1"/>
</dbReference>
<evidence type="ECO:0000259" key="1">
    <source>
        <dbReference type="Pfam" id="PF04717"/>
    </source>
</evidence>
<dbReference type="RefSeq" id="WP_382372443.1">
    <property type="nucleotide sequence ID" value="NZ_JBHLWA010000001.1"/>
</dbReference>
<proteinExistence type="predicted"/>
<feature type="domain" description="Phage spike trimer" evidence="2">
    <location>
        <begin position="118"/>
        <end position="159"/>
    </location>
</feature>
<dbReference type="InterPro" id="IPR037026">
    <property type="entry name" value="Vgr_OB-fold_dom_sf"/>
</dbReference>
<accession>A0ABV6HTR6</accession>
<dbReference type="Gene3D" id="6.20.150.10">
    <property type="match status" value="1"/>
</dbReference>
<reference evidence="3 4" key="1">
    <citation type="submission" date="2024-09" db="EMBL/GenBank/DDBJ databases">
        <authorList>
            <person name="Sun Q."/>
            <person name="Mori K."/>
        </authorList>
    </citation>
    <scope>NUCLEOTIDE SEQUENCE [LARGE SCALE GENOMIC DNA]</scope>
    <source>
        <strain evidence="3 4">CCM 7538</strain>
    </source>
</reference>
<protein>
    <submittedName>
        <fullName evidence="3">Phage baseplate assembly protein V</fullName>
    </submittedName>
</protein>
<dbReference type="EMBL" id="JBHLWA010000001">
    <property type="protein sequence ID" value="MFC0322057.1"/>
    <property type="molecule type" value="Genomic_DNA"/>
</dbReference>